<dbReference type="InterPro" id="IPR004843">
    <property type="entry name" value="Calcineurin-like_PHP"/>
</dbReference>
<keyword evidence="14" id="KW-1185">Reference proteome</keyword>
<evidence type="ECO:0000256" key="9">
    <source>
        <dbReference type="ARBA" id="ARBA00054219"/>
    </source>
</evidence>
<keyword evidence="5" id="KW-0464">Manganese</keyword>
<comment type="function">
    <text evidence="9">Probable phosphatase which plays a redundant role with gsp-4 in spermatogenesis by regulating sister chromatid segregation during meiosis. In addition, involved in sperm motility by controlling the dynamic disassembly of major sperm proteins (MSP) in the spermatozoan pseudopodium.</text>
</comment>
<dbReference type="SMART" id="SM00156">
    <property type="entry name" value="PP2Ac"/>
    <property type="match status" value="1"/>
</dbReference>
<dbReference type="GO" id="GO:0097723">
    <property type="term" value="P:amoeboid sperm motility"/>
    <property type="evidence" value="ECO:0007669"/>
    <property type="project" value="UniProtKB-ARBA"/>
</dbReference>
<dbReference type="PANTHER" id="PTHR11668">
    <property type="entry name" value="SERINE/THREONINE PROTEIN PHOSPHATASE"/>
    <property type="match status" value="1"/>
</dbReference>
<dbReference type="SUPFAM" id="SSF56300">
    <property type="entry name" value="Metallo-dependent phosphatases"/>
    <property type="match status" value="1"/>
</dbReference>
<evidence type="ECO:0000256" key="10">
    <source>
        <dbReference type="RuleBase" id="RU004273"/>
    </source>
</evidence>
<evidence type="ECO:0000259" key="12">
    <source>
        <dbReference type="PROSITE" id="PS00125"/>
    </source>
</evidence>
<evidence type="ECO:0000256" key="5">
    <source>
        <dbReference type="ARBA" id="ARBA00023211"/>
    </source>
</evidence>
<feature type="compositionally biased region" description="Basic and acidic residues" evidence="11">
    <location>
        <begin position="30"/>
        <end position="52"/>
    </location>
</feature>
<feature type="compositionally biased region" description="Acidic residues" evidence="11">
    <location>
        <begin position="9"/>
        <end position="21"/>
    </location>
</feature>
<dbReference type="PRINTS" id="PR00114">
    <property type="entry name" value="STPHPHTASE"/>
</dbReference>
<feature type="region of interest" description="Disordered" evidence="11">
    <location>
        <begin position="1"/>
        <end position="163"/>
    </location>
</feature>
<evidence type="ECO:0000313" key="13">
    <source>
        <dbReference type="EMBL" id="GMS96246.1"/>
    </source>
</evidence>
<comment type="subcellular location">
    <subcellularLocation>
        <location evidence="6">Cell projection</location>
        <location evidence="6">Pseudopodium</location>
    </subcellularLocation>
</comment>
<keyword evidence="4" id="KW-0904">Protein phosphatase</keyword>
<dbReference type="GO" id="GO:0000785">
    <property type="term" value="C:chromatin"/>
    <property type="evidence" value="ECO:0007669"/>
    <property type="project" value="UniProtKB-ARBA"/>
</dbReference>
<keyword evidence="2" id="KW-0479">Metal-binding</keyword>
<comment type="catalytic activity">
    <reaction evidence="7">
        <text>O-phospho-L-seryl-[protein] + H2O = L-seryl-[protein] + phosphate</text>
        <dbReference type="Rhea" id="RHEA:20629"/>
        <dbReference type="Rhea" id="RHEA-COMP:9863"/>
        <dbReference type="Rhea" id="RHEA-COMP:11604"/>
        <dbReference type="ChEBI" id="CHEBI:15377"/>
        <dbReference type="ChEBI" id="CHEBI:29999"/>
        <dbReference type="ChEBI" id="CHEBI:43474"/>
        <dbReference type="ChEBI" id="CHEBI:83421"/>
        <dbReference type="EC" id="3.1.3.16"/>
    </reaction>
</comment>
<dbReference type="GO" id="GO:0007060">
    <property type="term" value="P:male meiosis chromosome segregation"/>
    <property type="evidence" value="ECO:0007669"/>
    <property type="project" value="UniProtKB-ARBA"/>
</dbReference>
<feature type="compositionally biased region" description="Low complexity" evidence="11">
    <location>
        <begin position="143"/>
        <end position="157"/>
    </location>
</feature>
<keyword evidence="3 10" id="KW-0378">Hydrolase</keyword>
<dbReference type="PANTHER" id="PTHR11668:SF199">
    <property type="entry name" value="SERINE_THREONINE-PROTEIN PHOSPHATASE"/>
    <property type="match status" value="1"/>
</dbReference>
<evidence type="ECO:0000256" key="4">
    <source>
        <dbReference type="ARBA" id="ARBA00022912"/>
    </source>
</evidence>
<dbReference type="GO" id="GO:0018991">
    <property type="term" value="P:egg-laying behavior"/>
    <property type="evidence" value="ECO:0007669"/>
    <property type="project" value="UniProtKB-ARBA"/>
</dbReference>
<evidence type="ECO:0000256" key="1">
    <source>
        <dbReference type="ARBA" id="ARBA00008294"/>
    </source>
</evidence>
<comment type="similarity">
    <text evidence="1 10">Belongs to the PPP phosphatase family.</text>
</comment>
<organism evidence="13 14">
    <name type="scientific">Pristionchus entomophagus</name>
    <dbReference type="NCBI Taxonomy" id="358040"/>
    <lineage>
        <taxon>Eukaryota</taxon>
        <taxon>Metazoa</taxon>
        <taxon>Ecdysozoa</taxon>
        <taxon>Nematoda</taxon>
        <taxon>Chromadorea</taxon>
        <taxon>Rhabditida</taxon>
        <taxon>Rhabditina</taxon>
        <taxon>Diplogasteromorpha</taxon>
        <taxon>Diplogasteroidea</taxon>
        <taxon>Neodiplogasteridae</taxon>
        <taxon>Pristionchus</taxon>
    </lineage>
</organism>
<dbReference type="InterPro" id="IPR050341">
    <property type="entry name" value="PP1_catalytic_subunit"/>
</dbReference>
<dbReference type="InterPro" id="IPR006186">
    <property type="entry name" value="Ser/Thr-sp_prot-phosphatase"/>
</dbReference>
<dbReference type="GO" id="GO:0005737">
    <property type="term" value="C:cytoplasm"/>
    <property type="evidence" value="ECO:0007669"/>
    <property type="project" value="TreeGrafter"/>
</dbReference>
<dbReference type="AlphaFoldDB" id="A0AAV5TPJ3"/>
<sequence>DGGRKDDEDPRDDDDDKDADDGNFKNGLFYDERATDEKVSKTDVRVDDEGAGGKKKKGRHSDEHEPPAVVGGKDRKKRSKLVSPEPVIEHAGGADVDPDGADGTAVTSATTGGDDTKDVTGATTTTTSTTEQRKAKVASIKKTPSTPSTPVSPARSPNVSTGQENSARLKLLFGLAGRIAQEKLDVDSLIRRVLMTAIPGHGLTKTVPMAEIMSLIRVARYAFASAPMLVDVEAPINICGDTHGQYGDLLRLFRKGGFPPTSNYLFLGDYVDRGAQNLEVIILLLCYRVAYPGNFVLLRGNHECRQINRIYGFYDEVNRRFGAPLLWNEFQDLFDMMPLCGLVSRRILCMHGGISPKIMNDKWRELIRTIPRPCHPDEGQLAMDLLWSDPVAGNAGFLPNPRGASYGFGEQTVNEFCQLTGIDLIARGHQVVQDGYEFFANRKLVTVFSAPFYCGQFNNCASILCVNEDLQCSFVVMRGHAKLDSPEDPKLPVQDLDTNDPKITEMTTEEMDSKATIHPGT</sequence>
<dbReference type="EC" id="3.1.3.16" evidence="10"/>
<evidence type="ECO:0000256" key="2">
    <source>
        <dbReference type="ARBA" id="ARBA00022723"/>
    </source>
</evidence>
<evidence type="ECO:0000256" key="6">
    <source>
        <dbReference type="ARBA" id="ARBA00037818"/>
    </source>
</evidence>
<dbReference type="PROSITE" id="PS00125">
    <property type="entry name" value="SER_THR_PHOSPHATASE"/>
    <property type="match status" value="1"/>
</dbReference>
<evidence type="ECO:0000256" key="11">
    <source>
        <dbReference type="SAM" id="MobiDB-lite"/>
    </source>
</evidence>
<name>A0AAV5TPJ3_9BILA</name>
<feature type="region of interest" description="Disordered" evidence="11">
    <location>
        <begin position="484"/>
        <end position="521"/>
    </location>
</feature>
<feature type="non-terminal residue" evidence="13">
    <location>
        <position position="1"/>
    </location>
</feature>
<dbReference type="GO" id="GO:0004722">
    <property type="term" value="F:protein serine/threonine phosphatase activity"/>
    <property type="evidence" value="ECO:0007669"/>
    <property type="project" value="UniProtKB-EC"/>
</dbReference>
<dbReference type="GO" id="GO:0046872">
    <property type="term" value="F:metal ion binding"/>
    <property type="evidence" value="ECO:0007669"/>
    <property type="project" value="UniProtKB-KW"/>
</dbReference>
<dbReference type="GO" id="GO:0005634">
    <property type="term" value="C:nucleus"/>
    <property type="evidence" value="ECO:0007669"/>
    <property type="project" value="TreeGrafter"/>
</dbReference>
<gene>
    <name evidence="13" type="ORF">PENTCL1PPCAC_18421</name>
</gene>
<reference evidence="13" key="1">
    <citation type="submission" date="2023-10" db="EMBL/GenBank/DDBJ databases">
        <title>Genome assembly of Pristionchus species.</title>
        <authorList>
            <person name="Yoshida K."/>
            <person name="Sommer R.J."/>
        </authorList>
    </citation>
    <scope>NUCLEOTIDE SEQUENCE</scope>
    <source>
        <strain evidence="13">RS0144</strain>
    </source>
</reference>
<feature type="compositionally biased region" description="Low complexity" evidence="11">
    <location>
        <begin position="91"/>
        <end position="130"/>
    </location>
</feature>
<feature type="domain" description="Serine/threonine specific protein phosphatases" evidence="12">
    <location>
        <begin position="298"/>
        <end position="303"/>
    </location>
</feature>
<proteinExistence type="inferred from homology"/>
<accession>A0AAV5TPJ3</accession>
<dbReference type="GO" id="GO:0031143">
    <property type="term" value="C:pseudopodium"/>
    <property type="evidence" value="ECO:0007669"/>
    <property type="project" value="UniProtKB-SubCell"/>
</dbReference>
<evidence type="ECO:0000256" key="8">
    <source>
        <dbReference type="ARBA" id="ARBA00048336"/>
    </source>
</evidence>
<evidence type="ECO:0000256" key="3">
    <source>
        <dbReference type="ARBA" id="ARBA00022801"/>
    </source>
</evidence>
<dbReference type="EMBL" id="BTSX01000004">
    <property type="protein sequence ID" value="GMS96246.1"/>
    <property type="molecule type" value="Genomic_DNA"/>
</dbReference>
<evidence type="ECO:0000313" key="14">
    <source>
        <dbReference type="Proteomes" id="UP001432027"/>
    </source>
</evidence>
<dbReference type="GO" id="GO:0031272">
    <property type="term" value="P:regulation of pseudopodium assembly"/>
    <property type="evidence" value="ECO:0007669"/>
    <property type="project" value="UniProtKB-ARBA"/>
</dbReference>
<dbReference type="Pfam" id="PF00149">
    <property type="entry name" value="Metallophos"/>
    <property type="match status" value="1"/>
</dbReference>
<evidence type="ECO:0000256" key="7">
    <source>
        <dbReference type="ARBA" id="ARBA00047761"/>
    </source>
</evidence>
<comment type="caution">
    <text evidence="13">The sequence shown here is derived from an EMBL/GenBank/DDBJ whole genome shotgun (WGS) entry which is preliminary data.</text>
</comment>
<comment type="catalytic activity">
    <reaction evidence="8 10">
        <text>O-phospho-L-threonyl-[protein] + H2O = L-threonyl-[protein] + phosphate</text>
        <dbReference type="Rhea" id="RHEA:47004"/>
        <dbReference type="Rhea" id="RHEA-COMP:11060"/>
        <dbReference type="Rhea" id="RHEA-COMP:11605"/>
        <dbReference type="ChEBI" id="CHEBI:15377"/>
        <dbReference type="ChEBI" id="CHEBI:30013"/>
        <dbReference type="ChEBI" id="CHEBI:43474"/>
        <dbReference type="ChEBI" id="CHEBI:61977"/>
        <dbReference type="EC" id="3.1.3.16"/>
    </reaction>
</comment>
<dbReference type="Proteomes" id="UP001432027">
    <property type="component" value="Unassembled WGS sequence"/>
</dbReference>
<protein>
    <recommendedName>
        <fullName evidence="10">Serine/threonine-protein phosphatase</fullName>
        <ecNumber evidence="10">3.1.3.16</ecNumber>
    </recommendedName>
</protein>
<dbReference type="Gene3D" id="3.60.21.10">
    <property type="match status" value="1"/>
</dbReference>
<dbReference type="InterPro" id="IPR029052">
    <property type="entry name" value="Metallo-depent_PP-like"/>
</dbReference>
<dbReference type="FunFam" id="3.60.21.10:FF:000026">
    <property type="entry name" value="Serine/threonine-protein phosphatase"/>
    <property type="match status" value="1"/>
</dbReference>